<evidence type="ECO:0000256" key="1">
    <source>
        <dbReference type="SAM" id="SignalP"/>
    </source>
</evidence>
<protein>
    <submittedName>
        <fullName evidence="2">Uncharacterized protein</fullName>
    </submittedName>
</protein>
<dbReference type="EMBL" id="BMAR01000062">
    <property type="protein sequence ID" value="GFR52398.1"/>
    <property type="molecule type" value="Genomic_DNA"/>
</dbReference>
<proteinExistence type="predicted"/>
<comment type="caution">
    <text evidence="2">The sequence shown here is derived from an EMBL/GenBank/DDBJ whole genome shotgun (WGS) entry which is preliminary data.</text>
</comment>
<feature type="chain" id="PRO_5041999066" evidence="1">
    <location>
        <begin position="20"/>
        <end position="445"/>
    </location>
</feature>
<keyword evidence="1" id="KW-0732">Signal</keyword>
<name>A0AAD3HTC4_9CHLO</name>
<feature type="signal peptide" evidence="1">
    <location>
        <begin position="1"/>
        <end position="19"/>
    </location>
</feature>
<accession>A0AAD3HTC4</accession>
<evidence type="ECO:0000313" key="3">
    <source>
        <dbReference type="Proteomes" id="UP001054857"/>
    </source>
</evidence>
<organism evidence="2 3">
    <name type="scientific">Astrephomene gubernaculifera</name>
    <dbReference type="NCBI Taxonomy" id="47775"/>
    <lineage>
        <taxon>Eukaryota</taxon>
        <taxon>Viridiplantae</taxon>
        <taxon>Chlorophyta</taxon>
        <taxon>core chlorophytes</taxon>
        <taxon>Chlorophyceae</taxon>
        <taxon>CS clade</taxon>
        <taxon>Chlamydomonadales</taxon>
        <taxon>Astrephomenaceae</taxon>
        <taxon>Astrephomene</taxon>
    </lineage>
</organism>
<sequence length="445" mass="48712">MAQGAVLLPLCFLIAVLIAKGITSEAARGQDNLLTYDSLHPETAKATGQLPKSDAHVEIVNADASQFPQKQRLGVDKLGDVSDIGTDEDGLSDVSFLLLGASPAPDGEAFCSRKRYRKRTLKVVKEMPFAGLFPELQRIRRFEGSGVTHANGSYYVVFDSLRSLGQVDLRFSFRGPENRLVGAEGGEQESQFEGISYNEPTGTFFVVRESFQHDAHGLVPVTEELQLTGGGSTYKVLERCPVRFPLQDVNKGFESLVVYEKDGVRHLLGLCESNFCATIHGPDAPGLQRGNGRLVWARYRAVAGPNDECSWEVEKVIDLPSDVYFVDYSAIAFRTAASGGGDAPYGVGVTDVAVASQEDAAVWVGTFDWETMEFVTPQPQQAEPAPAGRIYHFPRTGDCSKQYCNVEGVAWIDAERLVLTSDKSKSTQDWRCMDKDQSVHIMALP</sequence>
<reference evidence="2 3" key="1">
    <citation type="journal article" date="2021" name="Sci. Rep.">
        <title>Genome sequencing of the multicellular alga Astrephomene provides insights into convergent evolution of germ-soma differentiation.</title>
        <authorList>
            <person name="Yamashita S."/>
            <person name="Yamamoto K."/>
            <person name="Matsuzaki R."/>
            <person name="Suzuki S."/>
            <person name="Yamaguchi H."/>
            <person name="Hirooka S."/>
            <person name="Minakuchi Y."/>
            <person name="Miyagishima S."/>
            <person name="Kawachi M."/>
            <person name="Toyoda A."/>
            <person name="Nozaki H."/>
        </authorList>
    </citation>
    <scope>NUCLEOTIDE SEQUENCE [LARGE SCALE GENOMIC DNA]</scope>
    <source>
        <strain evidence="2 3">NIES-4017</strain>
    </source>
</reference>
<keyword evidence="3" id="KW-1185">Reference proteome</keyword>
<gene>
    <name evidence="2" type="ORF">Agub_g14908</name>
</gene>
<evidence type="ECO:0000313" key="2">
    <source>
        <dbReference type="EMBL" id="GFR52398.1"/>
    </source>
</evidence>
<dbReference type="AlphaFoldDB" id="A0AAD3HTC4"/>
<dbReference type="Proteomes" id="UP001054857">
    <property type="component" value="Unassembled WGS sequence"/>
</dbReference>